<dbReference type="GO" id="GO:0034257">
    <property type="term" value="F:nicotinamide riboside transmembrane transporter activity"/>
    <property type="evidence" value="ECO:0007669"/>
    <property type="project" value="InterPro"/>
</dbReference>
<feature type="transmembrane region" description="Helical" evidence="8">
    <location>
        <begin position="85"/>
        <end position="105"/>
    </location>
</feature>
<evidence type="ECO:0000256" key="3">
    <source>
        <dbReference type="ARBA" id="ARBA00022448"/>
    </source>
</evidence>
<evidence type="ECO:0000256" key="1">
    <source>
        <dbReference type="ARBA" id="ARBA00004651"/>
    </source>
</evidence>
<dbReference type="PANTHER" id="PTHR36122:SF2">
    <property type="entry name" value="NICOTINAMIDE RIBOSIDE TRANSPORTER PNUC"/>
    <property type="match status" value="1"/>
</dbReference>
<evidence type="ECO:0000313" key="10">
    <source>
        <dbReference type="Proteomes" id="UP000000322"/>
    </source>
</evidence>
<organism evidence="9 10">
    <name type="scientific">Sanguibacter keddieii (strain ATCC 51767 / DSM 10542 / NCFB 3025 / ST-74)</name>
    <dbReference type="NCBI Taxonomy" id="446469"/>
    <lineage>
        <taxon>Bacteria</taxon>
        <taxon>Bacillati</taxon>
        <taxon>Actinomycetota</taxon>
        <taxon>Actinomycetes</taxon>
        <taxon>Micrococcales</taxon>
        <taxon>Sanguibacteraceae</taxon>
        <taxon>Sanguibacter</taxon>
    </lineage>
</organism>
<accession>D1BDB8</accession>
<keyword evidence="10" id="KW-1185">Reference proteome</keyword>
<dbReference type="GO" id="GO:0005886">
    <property type="term" value="C:plasma membrane"/>
    <property type="evidence" value="ECO:0007669"/>
    <property type="project" value="UniProtKB-SubCell"/>
</dbReference>
<dbReference type="OrthoDB" id="9791248at2"/>
<evidence type="ECO:0000313" key="9">
    <source>
        <dbReference type="EMBL" id="ACZ23122.1"/>
    </source>
</evidence>
<evidence type="ECO:0000256" key="6">
    <source>
        <dbReference type="ARBA" id="ARBA00022989"/>
    </source>
</evidence>
<dbReference type="Proteomes" id="UP000000322">
    <property type="component" value="Chromosome"/>
</dbReference>
<proteinExistence type="inferred from homology"/>
<protein>
    <submittedName>
        <fullName evidence="9">Nicotinamide mononucleotide transporter PnuC</fullName>
    </submittedName>
</protein>
<reference evidence="9 10" key="1">
    <citation type="journal article" date="2009" name="Stand. Genomic Sci.">
        <title>Complete genome sequence of Sanguibacter keddieii type strain (ST-74).</title>
        <authorList>
            <person name="Ivanova N."/>
            <person name="Sikorski J."/>
            <person name="Sims D."/>
            <person name="Brettin T."/>
            <person name="Detter J.C."/>
            <person name="Han C."/>
            <person name="Lapidus A."/>
            <person name="Copeland A."/>
            <person name="Glavina Del Rio T."/>
            <person name="Nolan M."/>
            <person name="Chen F."/>
            <person name="Lucas S."/>
            <person name="Tice H."/>
            <person name="Cheng J.F."/>
            <person name="Bruce D."/>
            <person name="Goodwin L."/>
            <person name="Pitluck S."/>
            <person name="Pati A."/>
            <person name="Mavromatis K."/>
            <person name="Chen A."/>
            <person name="Palaniappan K."/>
            <person name="D'haeseleer P."/>
            <person name="Chain P."/>
            <person name="Bristow J."/>
            <person name="Eisen J.A."/>
            <person name="Markowitz V."/>
            <person name="Hugenholtz P."/>
            <person name="Goker M."/>
            <person name="Pukall R."/>
            <person name="Klenk H.P."/>
            <person name="Kyrpides N.C."/>
        </authorList>
    </citation>
    <scope>NUCLEOTIDE SEQUENCE [LARGE SCALE GENOMIC DNA]</scope>
    <source>
        <strain evidence="10">ATCC 51767 / DSM 10542 / NCFB 3025 / ST-74</strain>
    </source>
</reference>
<comment type="subcellular location">
    <subcellularLocation>
        <location evidence="1">Cell membrane</location>
        <topology evidence="1">Multi-pass membrane protein</topology>
    </subcellularLocation>
</comment>
<feature type="transmembrane region" description="Helical" evidence="8">
    <location>
        <begin position="159"/>
        <end position="176"/>
    </location>
</feature>
<dbReference type="InterPro" id="IPR006419">
    <property type="entry name" value="NMN_transpt_PnuC"/>
</dbReference>
<dbReference type="RefSeq" id="WP_012868190.1">
    <property type="nucleotide sequence ID" value="NC_013521.1"/>
</dbReference>
<dbReference type="eggNOG" id="COG3201">
    <property type="taxonomic scope" value="Bacteria"/>
</dbReference>
<evidence type="ECO:0000256" key="8">
    <source>
        <dbReference type="SAM" id="Phobius"/>
    </source>
</evidence>
<feature type="transmembrane region" description="Helical" evidence="8">
    <location>
        <begin position="6"/>
        <end position="24"/>
    </location>
</feature>
<dbReference type="NCBIfam" id="TIGR01528">
    <property type="entry name" value="NMN_trans_PnuC"/>
    <property type="match status" value="1"/>
</dbReference>
<keyword evidence="3" id="KW-0813">Transport</keyword>
<dbReference type="Pfam" id="PF04973">
    <property type="entry name" value="NMN_transporter"/>
    <property type="match status" value="1"/>
</dbReference>
<comment type="similarity">
    <text evidence="2">Belongs to the nicotinamide ribonucleoside (NR) uptake permease (TC 4.B.1) family.</text>
</comment>
<feature type="transmembrane region" description="Helical" evidence="8">
    <location>
        <begin position="36"/>
        <end position="65"/>
    </location>
</feature>
<dbReference type="STRING" id="446469.Sked_32260"/>
<dbReference type="HOGENOM" id="CLU_076589_2_0_11"/>
<evidence type="ECO:0000256" key="7">
    <source>
        <dbReference type="ARBA" id="ARBA00023136"/>
    </source>
</evidence>
<name>D1BDB8_SANKS</name>
<keyword evidence="5 8" id="KW-0812">Transmembrane</keyword>
<evidence type="ECO:0000256" key="4">
    <source>
        <dbReference type="ARBA" id="ARBA00022475"/>
    </source>
</evidence>
<gene>
    <name evidence="9" type="ordered locus">Sked_32260</name>
</gene>
<keyword evidence="6 8" id="KW-1133">Transmembrane helix</keyword>
<evidence type="ECO:0000256" key="2">
    <source>
        <dbReference type="ARBA" id="ARBA00006669"/>
    </source>
</evidence>
<dbReference type="PANTHER" id="PTHR36122">
    <property type="entry name" value="NICOTINAMIDE RIBOSIDE TRANSPORTER PNUC"/>
    <property type="match status" value="1"/>
</dbReference>
<keyword evidence="7 8" id="KW-0472">Membrane</keyword>
<evidence type="ECO:0000256" key="5">
    <source>
        <dbReference type="ARBA" id="ARBA00022692"/>
    </source>
</evidence>
<sequence length="220" mass="23537">MSAEEIIGFVTGAVCVFLAVRQNVWTFPVGIVNNGVYVVLFASTGLYAGAALQVVYLVLGGLGWYWWLRGGTGGGALTVHRTPRWVWPAAVVTVAGLVALLAWVLSTWMDSTAPVLDAVTTSLSLVAQLMLGRKWIGNWLVWIVADVIFVWLYLSTGLYLTAVLYTGFIALCLMGLRDWRAALSAPLSHARGASAEPTAGVLADAPRAWGGARDEGRGEL</sequence>
<keyword evidence="4" id="KW-1003">Cell membrane</keyword>
<dbReference type="EMBL" id="CP001819">
    <property type="protein sequence ID" value="ACZ23122.1"/>
    <property type="molecule type" value="Genomic_DNA"/>
</dbReference>
<dbReference type="KEGG" id="ske:Sked_32260"/>
<dbReference type="AlphaFoldDB" id="D1BDB8"/>